<evidence type="ECO:0000313" key="2">
    <source>
        <dbReference type="EMBL" id="NIK57847.1"/>
    </source>
</evidence>
<dbReference type="GO" id="GO:0005886">
    <property type="term" value="C:plasma membrane"/>
    <property type="evidence" value="ECO:0007669"/>
    <property type="project" value="TreeGrafter"/>
</dbReference>
<dbReference type="PANTHER" id="PTHR40758">
    <property type="entry name" value="CONSERVED PROTEIN"/>
    <property type="match status" value="1"/>
</dbReference>
<dbReference type="NCBIfam" id="TIGR03083">
    <property type="entry name" value="maleylpyruvate isomerase family mycothiol-dependent enzyme"/>
    <property type="match status" value="1"/>
</dbReference>
<dbReference type="PANTHER" id="PTHR40758:SF1">
    <property type="entry name" value="CONSERVED PROTEIN"/>
    <property type="match status" value="1"/>
</dbReference>
<sequence>MSFLEHLRSESARLGEVARSGLDAPVPSCPGWTVDDVMRHVAQVYVHKVEVLRLGARPDPWPPDFSDQDTLQWYDEARAAIVDALDAAGTGLRTWTFDPRDTTSGFWHRRMAHETVIHRIDVEQAHGMVTPIDPELALDGIDEVLYPTLGGPWWEEGDTAHPIDAAVRLTASTGQAGRSWTVHADATSVDVRQGAEGNVAAEIFGGPAQLYLWLWGRAGDDAVRTVGDPDAVRAFRGRISEATQ</sequence>
<dbReference type="AlphaFoldDB" id="A0A7X5VC72"/>
<evidence type="ECO:0000259" key="1">
    <source>
        <dbReference type="Pfam" id="PF11716"/>
    </source>
</evidence>
<dbReference type="GO" id="GO:0046872">
    <property type="term" value="F:metal ion binding"/>
    <property type="evidence" value="ECO:0007669"/>
    <property type="project" value="InterPro"/>
</dbReference>
<protein>
    <submittedName>
        <fullName evidence="2">Uncharacterized protein (TIGR03083 family)</fullName>
    </submittedName>
</protein>
<dbReference type="InterPro" id="IPR017517">
    <property type="entry name" value="Maleyloyr_isom"/>
</dbReference>
<comment type="caution">
    <text evidence="2">The sequence shown here is derived from an EMBL/GenBank/DDBJ whole genome shotgun (WGS) entry which is preliminary data.</text>
</comment>
<keyword evidence="3" id="KW-1185">Reference proteome</keyword>
<dbReference type="InterPro" id="IPR024344">
    <property type="entry name" value="MDMPI_metal-binding"/>
</dbReference>
<dbReference type="Proteomes" id="UP000555407">
    <property type="component" value="Unassembled WGS sequence"/>
</dbReference>
<dbReference type="RefSeq" id="WP_167208223.1">
    <property type="nucleotide sequence ID" value="NZ_JAASRO010000001.1"/>
</dbReference>
<proteinExistence type="predicted"/>
<gene>
    <name evidence="2" type="ORF">BJY22_003564</name>
</gene>
<dbReference type="InterPro" id="IPR034660">
    <property type="entry name" value="DinB/YfiT-like"/>
</dbReference>
<accession>A0A7X5VC72</accession>
<dbReference type="EMBL" id="JAASRO010000001">
    <property type="protein sequence ID" value="NIK57847.1"/>
    <property type="molecule type" value="Genomic_DNA"/>
</dbReference>
<feature type="domain" description="Mycothiol-dependent maleylpyruvate isomerase metal-binding" evidence="1">
    <location>
        <begin position="6"/>
        <end position="122"/>
    </location>
</feature>
<dbReference type="SUPFAM" id="SSF109854">
    <property type="entry name" value="DinB/YfiT-like putative metalloenzymes"/>
    <property type="match status" value="1"/>
</dbReference>
<reference evidence="2 3" key="1">
    <citation type="submission" date="2020-03" db="EMBL/GenBank/DDBJ databases">
        <title>Sequencing the genomes of 1000 actinobacteria strains.</title>
        <authorList>
            <person name="Klenk H.-P."/>
        </authorList>
    </citation>
    <scope>NUCLEOTIDE SEQUENCE [LARGE SCALE GENOMIC DNA]</scope>
    <source>
        <strain evidence="2 3">DSM 45490</strain>
    </source>
</reference>
<dbReference type="Pfam" id="PF11716">
    <property type="entry name" value="MDMPI_N"/>
    <property type="match status" value="1"/>
</dbReference>
<evidence type="ECO:0000313" key="3">
    <source>
        <dbReference type="Proteomes" id="UP000555407"/>
    </source>
</evidence>
<organism evidence="2 3">
    <name type="scientific">Kribbella shirazensis</name>
    <dbReference type="NCBI Taxonomy" id="1105143"/>
    <lineage>
        <taxon>Bacteria</taxon>
        <taxon>Bacillati</taxon>
        <taxon>Actinomycetota</taxon>
        <taxon>Actinomycetes</taxon>
        <taxon>Propionibacteriales</taxon>
        <taxon>Kribbellaceae</taxon>
        <taxon>Kribbella</taxon>
    </lineage>
</organism>
<name>A0A7X5VC72_9ACTN</name>